<keyword evidence="4" id="KW-0175">Coiled coil</keyword>
<dbReference type="PANTHER" id="PTHR43041">
    <property type="entry name" value="HYDROLASE, METALLO-BETA-LACTAMASE SUPERFAMILY"/>
    <property type="match status" value="1"/>
</dbReference>
<evidence type="ECO:0000313" key="8">
    <source>
        <dbReference type="Proteomes" id="UP001623591"/>
    </source>
</evidence>
<dbReference type="EMBL" id="JBJHZZ010000001">
    <property type="protein sequence ID" value="MFL0245479.1"/>
    <property type="molecule type" value="Genomic_DNA"/>
</dbReference>
<accession>A0ABW8SYB8</accession>
<dbReference type="PROSITE" id="PS50887">
    <property type="entry name" value="GGDEF"/>
    <property type="match status" value="1"/>
</dbReference>
<dbReference type="PROSITE" id="PS50110">
    <property type="entry name" value="RESPONSE_REGULATORY"/>
    <property type="match status" value="1"/>
</dbReference>
<evidence type="ECO:0000256" key="1">
    <source>
        <dbReference type="ARBA" id="ARBA00018672"/>
    </source>
</evidence>
<dbReference type="InterPro" id="IPR011006">
    <property type="entry name" value="CheY-like_superfamily"/>
</dbReference>
<dbReference type="Pfam" id="PF00990">
    <property type="entry name" value="GGDEF"/>
    <property type="match status" value="1"/>
</dbReference>
<evidence type="ECO:0000256" key="3">
    <source>
        <dbReference type="PROSITE-ProRule" id="PRU00169"/>
    </source>
</evidence>
<evidence type="ECO:0000256" key="2">
    <source>
        <dbReference type="ARBA" id="ARBA00024867"/>
    </source>
</evidence>
<dbReference type="PANTHER" id="PTHR43041:SF1">
    <property type="entry name" value="METALLO-BETA-LACTAMASE DOMAIN-CONTAINING PROTEIN"/>
    <property type="match status" value="1"/>
</dbReference>
<feature type="domain" description="GGDEF" evidence="6">
    <location>
        <begin position="409"/>
        <end position="545"/>
    </location>
</feature>
<dbReference type="NCBIfam" id="TIGR00254">
    <property type="entry name" value="GGDEF"/>
    <property type="match status" value="1"/>
</dbReference>
<dbReference type="InterPro" id="IPR029787">
    <property type="entry name" value="Nucleotide_cyclase"/>
</dbReference>
<dbReference type="SMART" id="SM00448">
    <property type="entry name" value="REC"/>
    <property type="match status" value="1"/>
</dbReference>
<dbReference type="InterPro" id="IPR043128">
    <property type="entry name" value="Rev_trsase/Diguanyl_cyclase"/>
</dbReference>
<dbReference type="Pfam" id="PF19583">
    <property type="entry name" value="ODP"/>
    <property type="match status" value="1"/>
</dbReference>
<dbReference type="SMART" id="SM00267">
    <property type="entry name" value="GGDEF"/>
    <property type="match status" value="1"/>
</dbReference>
<gene>
    <name evidence="7" type="ORF">ACJDUG_00630</name>
</gene>
<dbReference type="SUPFAM" id="SSF52172">
    <property type="entry name" value="CheY-like"/>
    <property type="match status" value="1"/>
</dbReference>
<dbReference type="CDD" id="cd00156">
    <property type="entry name" value="REC"/>
    <property type="match status" value="1"/>
</dbReference>
<dbReference type="Gene3D" id="3.30.70.270">
    <property type="match status" value="1"/>
</dbReference>
<dbReference type="InterPro" id="IPR000160">
    <property type="entry name" value="GGDEF_dom"/>
</dbReference>
<keyword evidence="8" id="KW-1185">Reference proteome</keyword>
<name>A0ABW8SYB8_9CLOT</name>
<dbReference type="CDD" id="cd07709">
    <property type="entry name" value="flavodiiron_proteins_MBL-fold"/>
    <property type="match status" value="1"/>
</dbReference>
<dbReference type="Proteomes" id="UP001623591">
    <property type="component" value="Unassembled WGS sequence"/>
</dbReference>
<feature type="coiled-coil region" evidence="4">
    <location>
        <begin position="342"/>
        <end position="376"/>
    </location>
</feature>
<dbReference type="Gene3D" id="3.40.50.2300">
    <property type="match status" value="1"/>
</dbReference>
<proteinExistence type="predicted"/>
<comment type="caution">
    <text evidence="3">Lacks conserved residue(s) required for the propagation of feature annotation.</text>
</comment>
<reference evidence="7 8" key="1">
    <citation type="submission" date="2024-11" db="EMBL/GenBank/DDBJ databases">
        <authorList>
            <person name="Heng Y.C."/>
            <person name="Lim A.C.H."/>
            <person name="Lee J.K.Y."/>
            <person name="Kittelmann S."/>
        </authorList>
    </citation>
    <scope>NUCLEOTIDE SEQUENCE [LARGE SCALE GENOMIC DNA]</scope>
    <source>
        <strain evidence="7 8">WILCCON 0185</strain>
    </source>
</reference>
<dbReference type="SMART" id="SM00849">
    <property type="entry name" value="Lactamase_B"/>
    <property type="match status" value="1"/>
</dbReference>
<comment type="function">
    <text evidence="2">May play the central regulatory role in sporulation. It may be an element of the effector pathway responsible for the activation of sporulation genes in response to nutritional stress. Spo0A may act in concert with spo0H (a sigma factor) to control the expression of some genes that are critical to the sporulation process.</text>
</comment>
<evidence type="ECO:0000259" key="6">
    <source>
        <dbReference type="PROSITE" id="PS50887"/>
    </source>
</evidence>
<dbReference type="SUPFAM" id="SSF56281">
    <property type="entry name" value="Metallo-hydrolase/oxidoreductase"/>
    <property type="match status" value="1"/>
</dbReference>
<evidence type="ECO:0000313" key="7">
    <source>
        <dbReference type="EMBL" id="MFL0245479.1"/>
    </source>
</evidence>
<feature type="domain" description="Response regulatory" evidence="5">
    <location>
        <begin position="555"/>
        <end position="671"/>
    </location>
</feature>
<dbReference type="Pfam" id="PF00072">
    <property type="entry name" value="Response_reg"/>
    <property type="match status" value="1"/>
</dbReference>
<protein>
    <recommendedName>
        <fullName evidence="1">Stage 0 sporulation protein A homolog</fullName>
    </recommendedName>
</protein>
<sequence>MKLMDRSKVVEIEKNIYWVGGSCQEGGLHCNPYLIIDGEEAVLIDPGSVIDFEYVYENVCSLVPLEKIKYVILHHQDPDFCSSVPLFEQRGANFKIVTHWRTETLVKYYGIKSDYYIVNKNDFRLVLESGRELQFVQTPYLHFAGAIVTYDCTSKVLFSSDLFGAFSYGWSLYAKEDYIEKMKTFHEHYMPSNDILRPVMEVFLGMDISIIAPQHGSIIKDNPSKYIKVLRDLECGTFITPIKKDISKSGGYSLILSSVLKRLVSIINKEEVLEVIDDLNITVDETFTVTDYNYTGSELWNLFFEKALARKGILWLIVIEPLVYTLSKEYDIAIPSVFLSKLKKAEEIAITLSKENELLKEINSRLQKSIKETEDKLIRCHVTGLYNYEFFKNYLSSDIKDMMQDANEQNPALIIINIDNLAKIRFSYGDSEVEEILKNIAYIFESIKEDNELYFRLQGATFACYIPHSAKERAVELAEKIRSSIGTSEKFIEKITVSIGVVDLTELRDSKTYNKGLEDVMYNIAMMRVRLAKEMGMNIVCSSSSVKDYQEELGNILLVDTDSVNIDVIKTFLENLNYKVITAGDGEEALSAAENFPLDLIISEIMIPKMDGFLLREKLLSQSATKNIPFIIVSLLKDENSVKRAASLGVEHYFKKPFMLSELIGVIQNKIKGESYL</sequence>
<dbReference type="InterPro" id="IPR001279">
    <property type="entry name" value="Metallo-B-lactamas"/>
</dbReference>
<dbReference type="InterPro" id="IPR001789">
    <property type="entry name" value="Sig_transdc_resp-reg_receiver"/>
</dbReference>
<evidence type="ECO:0000259" key="5">
    <source>
        <dbReference type="PROSITE" id="PS50110"/>
    </source>
</evidence>
<dbReference type="InterPro" id="IPR045761">
    <property type="entry name" value="ODP_dom"/>
</dbReference>
<dbReference type="SUPFAM" id="SSF55073">
    <property type="entry name" value="Nucleotide cyclase"/>
    <property type="match status" value="1"/>
</dbReference>
<dbReference type="InterPro" id="IPR036866">
    <property type="entry name" value="RibonucZ/Hydroxyglut_hydro"/>
</dbReference>
<organism evidence="7 8">
    <name type="scientific">Candidatus Clostridium stratigraminis</name>
    <dbReference type="NCBI Taxonomy" id="3381661"/>
    <lineage>
        <taxon>Bacteria</taxon>
        <taxon>Bacillati</taxon>
        <taxon>Bacillota</taxon>
        <taxon>Clostridia</taxon>
        <taxon>Eubacteriales</taxon>
        <taxon>Clostridiaceae</taxon>
        <taxon>Clostridium</taxon>
    </lineage>
</organism>
<evidence type="ECO:0000256" key="4">
    <source>
        <dbReference type="SAM" id="Coils"/>
    </source>
</evidence>
<comment type="caution">
    <text evidence="7">The sequence shown here is derived from an EMBL/GenBank/DDBJ whole genome shotgun (WGS) entry which is preliminary data.</text>
</comment>
<dbReference type="Gene3D" id="3.60.15.10">
    <property type="entry name" value="Ribonuclease Z/Hydroxyacylglutathione hydrolase-like"/>
    <property type="match status" value="1"/>
</dbReference>